<dbReference type="PANTHER" id="PTHR24148:SF73">
    <property type="entry name" value="HET DOMAIN PROTEIN (AFU_ORTHOLOGUE AFUA_8G01020)"/>
    <property type="match status" value="1"/>
</dbReference>
<dbReference type="GeneID" id="11517293"/>
<evidence type="ECO:0000313" key="4">
    <source>
        <dbReference type="Proteomes" id="UP000008181"/>
    </source>
</evidence>
<dbReference type="RefSeq" id="XP_003651951.1">
    <property type="nucleotide sequence ID" value="XM_003651903.1"/>
</dbReference>
<protein>
    <recommendedName>
        <fullName evidence="2">Heterokaryon incompatibility domain-containing protein</fullName>
    </recommendedName>
</protein>
<evidence type="ECO:0000256" key="1">
    <source>
        <dbReference type="SAM" id="MobiDB-lite"/>
    </source>
</evidence>
<feature type="domain" description="Heterokaryon incompatibility" evidence="2">
    <location>
        <begin position="54"/>
        <end position="237"/>
    </location>
</feature>
<dbReference type="EMBL" id="CP003010">
    <property type="protein sequence ID" value="AEO65615.1"/>
    <property type="molecule type" value="Genomic_DNA"/>
</dbReference>
<keyword evidence="4" id="KW-1185">Reference proteome</keyword>
<proteinExistence type="predicted"/>
<dbReference type="InterPro" id="IPR010730">
    <property type="entry name" value="HET"/>
</dbReference>
<reference evidence="3 4" key="1">
    <citation type="journal article" date="2011" name="Nat. Biotechnol.">
        <title>Comparative genomic analysis of the thermophilic biomass-degrading fungi Myceliophthora thermophila and Thielavia terrestris.</title>
        <authorList>
            <person name="Berka R.M."/>
            <person name="Grigoriev I.V."/>
            <person name="Otillar R."/>
            <person name="Salamov A."/>
            <person name="Grimwood J."/>
            <person name="Reid I."/>
            <person name="Ishmael N."/>
            <person name="John T."/>
            <person name="Darmond C."/>
            <person name="Moisan M.-C."/>
            <person name="Henrissat B."/>
            <person name="Coutinho P.M."/>
            <person name="Lombard V."/>
            <person name="Natvig D.O."/>
            <person name="Lindquist E."/>
            <person name="Schmutz J."/>
            <person name="Lucas S."/>
            <person name="Harris P."/>
            <person name="Powlowski J."/>
            <person name="Bellemare A."/>
            <person name="Taylor D."/>
            <person name="Butler G."/>
            <person name="de Vries R.P."/>
            <person name="Allijn I.E."/>
            <person name="van den Brink J."/>
            <person name="Ushinsky S."/>
            <person name="Storms R."/>
            <person name="Powell A.J."/>
            <person name="Paulsen I.T."/>
            <person name="Elbourne L.D.H."/>
            <person name="Baker S.E."/>
            <person name="Magnuson J."/>
            <person name="LaBoissiere S."/>
            <person name="Clutterbuck A.J."/>
            <person name="Martinez D."/>
            <person name="Wogulis M."/>
            <person name="de Leon A.L."/>
            <person name="Rey M.W."/>
            <person name="Tsang A."/>
        </authorList>
    </citation>
    <scope>NUCLEOTIDE SEQUENCE [LARGE SCALE GENOMIC DNA]</scope>
    <source>
        <strain evidence="4">ATCC 38088 / NRRL 8126</strain>
    </source>
</reference>
<dbReference type="AlphaFoldDB" id="G2R0F0"/>
<dbReference type="PANTHER" id="PTHR24148">
    <property type="entry name" value="ANKYRIN REPEAT DOMAIN-CONTAINING PROTEIN 39 HOMOLOG-RELATED"/>
    <property type="match status" value="1"/>
</dbReference>
<dbReference type="Proteomes" id="UP000008181">
    <property type="component" value="Chromosome 2"/>
</dbReference>
<dbReference type="KEGG" id="ttt:THITE_2112766"/>
<dbReference type="eggNOG" id="ENOG502R99U">
    <property type="taxonomic scope" value="Eukaryota"/>
</dbReference>
<accession>G2R0F0</accession>
<gene>
    <name evidence="3" type="ORF">THITE_2112766</name>
</gene>
<dbReference type="HOGENOM" id="CLU_004184_7_4_1"/>
<sequence>MPQSFPYQTLDPSRQEIRVLWLSPSSSEDNPSPTPDEEIHATLTTISLSQNLPYNALSYTWGSANGPAHHIQLNGRPFSVRSNLHDCLVHLRRQGFASRESGVPLWIDALCINQDDVAERNSQLRLMGDIYRRAASVVSWLGSDDQLADGARAVTRIAREWARLREEQEQEEVAATPGGLADGLADEQQQQPIPPRARLEAWLRETEHIWLEHNAQLSGMVALFQAEYWRRIWITQELLLADPATHVYVCGGVSFTEAELDQLSECILNVFSGKMVEAVDAGVWTNITLGVRGELAMRAKLSAVQQGLVQPSLMFVLDIAGTRAATEPRDVVYGLLHLIKDHGIEPDYNKPVWEVYADWAVKTMRSEGNLELLAYVTSKEEHRTSVELDLPSWVPDIFNFKGYRAVDWMRWGGSQHHAEQQGHDGGPSLEILIDGRLLKVDAVRCGTVKKVTQLRRFSESKLEWQWDMVRFCMDYVTAQRLNGRRYPTGIPPLQALVRLVMQEQIAALTPDEYPTRVHEVACDFIAWLIFSFNKIFSGGAPTGEPLETAASLLGLSWGEEFPETYAEAVFPGVNVRESMGWNRLGDALNLSNPRRVTDHMVNWCDGLRLVESEEGYIGRGPKNAEPGDRIFMVRHCRFPLVFRHSDPASRSVTLLGKCDLLGLDTGEVRDVEYEQLWIA</sequence>
<evidence type="ECO:0000313" key="3">
    <source>
        <dbReference type="EMBL" id="AEO65615.1"/>
    </source>
</evidence>
<dbReference type="InterPro" id="IPR052895">
    <property type="entry name" value="HetReg/Transcr_Mod"/>
</dbReference>
<dbReference type="OrthoDB" id="4590361at2759"/>
<evidence type="ECO:0000259" key="2">
    <source>
        <dbReference type="Pfam" id="PF06985"/>
    </source>
</evidence>
<dbReference type="Pfam" id="PF06985">
    <property type="entry name" value="HET"/>
    <property type="match status" value="1"/>
</dbReference>
<organism evidence="3 4">
    <name type="scientific">Thermothielavioides terrestris (strain ATCC 38088 / NRRL 8126)</name>
    <name type="common">Thielavia terrestris</name>
    <dbReference type="NCBI Taxonomy" id="578455"/>
    <lineage>
        <taxon>Eukaryota</taxon>
        <taxon>Fungi</taxon>
        <taxon>Dikarya</taxon>
        <taxon>Ascomycota</taxon>
        <taxon>Pezizomycotina</taxon>
        <taxon>Sordariomycetes</taxon>
        <taxon>Sordariomycetidae</taxon>
        <taxon>Sordariales</taxon>
        <taxon>Chaetomiaceae</taxon>
        <taxon>Thermothielavioides</taxon>
        <taxon>Thermothielavioides terrestris</taxon>
    </lineage>
</organism>
<feature type="region of interest" description="Disordered" evidence="1">
    <location>
        <begin position="168"/>
        <end position="191"/>
    </location>
</feature>
<name>G2R0F0_THETT</name>